<protein>
    <recommendedName>
        <fullName evidence="3">C2 domain-containing protein</fullName>
    </recommendedName>
</protein>
<sequence>MPESVHMATDNFKLLIPASIEVQVEGIGEPRIRSYYFVRLYVDGQKVSKSTKSEPSSSVLKWKWNTDDETWFLSLSSVMKVELYRGFKINLRWFEHLVGQHERDVVAFLENAADFGLTDKKGNSFPAKMHIVLSPSGDNTKEFLGKVDAGVNRLSSNGAVAGTVSTLGIVLQLTKTIMDNLSEAHPILKASWTVVSSLYQVVRETDLQDKAIQELATTLREILATTKAIPNLQEIPDTINVIKEINRQSLEVAVLIQEYTKLHFAVRTFRISVDLKSRIDKCRSKWVDLHEKLFNRIAVDTNIQVRGMVDDQQGIAELVFFR</sequence>
<dbReference type="STRING" id="1095629.A0A0C9XEQ7"/>
<proteinExistence type="predicted"/>
<reference evidence="2" key="2">
    <citation type="submission" date="2015-01" db="EMBL/GenBank/DDBJ databases">
        <title>Evolutionary Origins and Diversification of the Mycorrhizal Mutualists.</title>
        <authorList>
            <consortium name="DOE Joint Genome Institute"/>
            <consortium name="Mycorrhizal Genomics Consortium"/>
            <person name="Kohler A."/>
            <person name="Kuo A."/>
            <person name="Nagy L.G."/>
            <person name="Floudas D."/>
            <person name="Copeland A."/>
            <person name="Barry K.W."/>
            <person name="Cichocki N."/>
            <person name="Veneault-Fourrey C."/>
            <person name="LaButti K."/>
            <person name="Lindquist E.A."/>
            <person name="Lipzen A."/>
            <person name="Lundell T."/>
            <person name="Morin E."/>
            <person name="Murat C."/>
            <person name="Riley R."/>
            <person name="Ohm R."/>
            <person name="Sun H."/>
            <person name="Tunlid A."/>
            <person name="Henrissat B."/>
            <person name="Grigoriev I.V."/>
            <person name="Hibbett D.S."/>
            <person name="Martin F."/>
        </authorList>
    </citation>
    <scope>NUCLEOTIDE SEQUENCE [LARGE SCALE GENOMIC DNA]</scope>
    <source>
        <strain evidence="2">LaAM-08-1</strain>
    </source>
</reference>
<reference evidence="1 2" key="1">
    <citation type="submission" date="2014-04" db="EMBL/GenBank/DDBJ databases">
        <authorList>
            <consortium name="DOE Joint Genome Institute"/>
            <person name="Kuo A."/>
            <person name="Kohler A."/>
            <person name="Nagy L.G."/>
            <person name="Floudas D."/>
            <person name="Copeland A."/>
            <person name="Barry K.W."/>
            <person name="Cichocki N."/>
            <person name="Veneault-Fourrey C."/>
            <person name="LaButti K."/>
            <person name="Lindquist E.A."/>
            <person name="Lipzen A."/>
            <person name="Lundell T."/>
            <person name="Morin E."/>
            <person name="Murat C."/>
            <person name="Sun H."/>
            <person name="Tunlid A."/>
            <person name="Henrissat B."/>
            <person name="Grigoriev I.V."/>
            <person name="Hibbett D.S."/>
            <person name="Martin F."/>
            <person name="Nordberg H.P."/>
            <person name="Cantor M.N."/>
            <person name="Hua S.X."/>
        </authorList>
    </citation>
    <scope>NUCLEOTIDE SEQUENCE [LARGE SCALE GENOMIC DNA]</scope>
    <source>
        <strain evidence="1 2">LaAM-08-1</strain>
    </source>
</reference>
<name>A0A0C9XEQ7_9AGAR</name>
<dbReference type="OrthoDB" id="163438at2759"/>
<keyword evidence="2" id="KW-1185">Reference proteome</keyword>
<evidence type="ECO:0008006" key="3">
    <source>
        <dbReference type="Google" id="ProtNLM"/>
    </source>
</evidence>
<evidence type="ECO:0000313" key="2">
    <source>
        <dbReference type="Proteomes" id="UP000054477"/>
    </source>
</evidence>
<dbReference type="AlphaFoldDB" id="A0A0C9XEQ7"/>
<dbReference type="HOGENOM" id="CLU_863476_0_0_1"/>
<evidence type="ECO:0000313" key="1">
    <source>
        <dbReference type="EMBL" id="KIJ94632.1"/>
    </source>
</evidence>
<gene>
    <name evidence="1" type="ORF">K443DRAFT_354461</name>
</gene>
<dbReference type="Proteomes" id="UP000054477">
    <property type="component" value="Unassembled WGS sequence"/>
</dbReference>
<organism evidence="1 2">
    <name type="scientific">Laccaria amethystina LaAM-08-1</name>
    <dbReference type="NCBI Taxonomy" id="1095629"/>
    <lineage>
        <taxon>Eukaryota</taxon>
        <taxon>Fungi</taxon>
        <taxon>Dikarya</taxon>
        <taxon>Basidiomycota</taxon>
        <taxon>Agaricomycotina</taxon>
        <taxon>Agaricomycetes</taxon>
        <taxon>Agaricomycetidae</taxon>
        <taxon>Agaricales</taxon>
        <taxon>Agaricineae</taxon>
        <taxon>Hydnangiaceae</taxon>
        <taxon>Laccaria</taxon>
    </lineage>
</organism>
<dbReference type="EMBL" id="KN838785">
    <property type="protein sequence ID" value="KIJ94632.1"/>
    <property type="molecule type" value="Genomic_DNA"/>
</dbReference>
<accession>A0A0C9XEQ7</accession>